<accession>A0ABS8S8J2</accession>
<reference evidence="1 2" key="1">
    <citation type="journal article" date="2021" name="BMC Genomics">
        <title>Datura genome reveals duplications of psychoactive alkaloid biosynthetic genes and high mutation rate following tissue culture.</title>
        <authorList>
            <person name="Rajewski A."/>
            <person name="Carter-House D."/>
            <person name="Stajich J."/>
            <person name="Litt A."/>
        </authorList>
    </citation>
    <scope>NUCLEOTIDE SEQUENCE [LARGE SCALE GENOMIC DNA]</scope>
    <source>
        <strain evidence="1">AR-01</strain>
    </source>
</reference>
<evidence type="ECO:0000313" key="1">
    <source>
        <dbReference type="EMBL" id="MCD7455144.1"/>
    </source>
</evidence>
<name>A0ABS8S8J2_DATST</name>
<evidence type="ECO:0000313" key="2">
    <source>
        <dbReference type="Proteomes" id="UP000823775"/>
    </source>
</evidence>
<dbReference type="SUPFAM" id="SSF52058">
    <property type="entry name" value="L domain-like"/>
    <property type="match status" value="1"/>
</dbReference>
<dbReference type="Proteomes" id="UP000823775">
    <property type="component" value="Unassembled WGS sequence"/>
</dbReference>
<comment type="caution">
    <text evidence="1">The sequence shown here is derived from an EMBL/GenBank/DDBJ whole genome shotgun (WGS) entry which is preliminary data.</text>
</comment>
<sequence>MVSIPESICNCTELSLVGFNNNNSQANYHLEIGNLAKLQLLRSLSKQFGWFYSYSIGMLTALQTLDLSETSYLDLYHQKLATLSSAYPPPNRLTGEIPSTLTNLTNLTYLSLSFNLLTGSLPTEFGLHYNLKNLTASNNLLEGSIPSSITNCSHLLVLTVAYNRITGKIPNGLGQLDNSFKV</sequence>
<keyword evidence="2" id="KW-1185">Reference proteome</keyword>
<dbReference type="Gene3D" id="3.80.10.10">
    <property type="entry name" value="Ribonuclease Inhibitor"/>
    <property type="match status" value="2"/>
</dbReference>
<dbReference type="EMBL" id="JACEIK010000330">
    <property type="protein sequence ID" value="MCD7455144.1"/>
    <property type="molecule type" value="Genomic_DNA"/>
</dbReference>
<dbReference type="InterPro" id="IPR032675">
    <property type="entry name" value="LRR_dom_sf"/>
</dbReference>
<dbReference type="InterPro" id="IPR001611">
    <property type="entry name" value="Leu-rich_rpt"/>
</dbReference>
<dbReference type="InterPro" id="IPR053038">
    <property type="entry name" value="RLP_Defense"/>
</dbReference>
<dbReference type="PANTHER" id="PTHR48064">
    <property type="entry name" value="OS01G0750400 PROTEIN"/>
    <property type="match status" value="1"/>
</dbReference>
<dbReference type="Pfam" id="PF00560">
    <property type="entry name" value="LRR_1"/>
    <property type="match status" value="3"/>
</dbReference>
<protein>
    <submittedName>
        <fullName evidence="1">Uncharacterized protein</fullName>
    </submittedName>
</protein>
<proteinExistence type="predicted"/>
<gene>
    <name evidence="1" type="ORF">HAX54_027220</name>
</gene>
<dbReference type="PANTHER" id="PTHR48064:SF6">
    <property type="entry name" value="RECEPTOR-LIKE PROTEIN KINASE 2"/>
    <property type="match status" value="1"/>
</dbReference>
<organism evidence="1 2">
    <name type="scientific">Datura stramonium</name>
    <name type="common">Jimsonweed</name>
    <name type="synonym">Common thornapple</name>
    <dbReference type="NCBI Taxonomy" id="4076"/>
    <lineage>
        <taxon>Eukaryota</taxon>
        <taxon>Viridiplantae</taxon>
        <taxon>Streptophyta</taxon>
        <taxon>Embryophyta</taxon>
        <taxon>Tracheophyta</taxon>
        <taxon>Spermatophyta</taxon>
        <taxon>Magnoliopsida</taxon>
        <taxon>eudicotyledons</taxon>
        <taxon>Gunneridae</taxon>
        <taxon>Pentapetalae</taxon>
        <taxon>asterids</taxon>
        <taxon>lamiids</taxon>
        <taxon>Solanales</taxon>
        <taxon>Solanaceae</taxon>
        <taxon>Solanoideae</taxon>
        <taxon>Datureae</taxon>
        <taxon>Datura</taxon>
    </lineage>
</organism>